<evidence type="ECO:0000256" key="5">
    <source>
        <dbReference type="ARBA" id="ARBA00022692"/>
    </source>
</evidence>
<evidence type="ECO:0008006" key="12">
    <source>
        <dbReference type="Google" id="ProtNLM"/>
    </source>
</evidence>
<keyword evidence="6 9" id="KW-1133">Transmembrane helix</keyword>
<feature type="transmembrane region" description="Helical" evidence="9">
    <location>
        <begin position="12"/>
        <end position="37"/>
    </location>
</feature>
<feature type="compositionally biased region" description="Basic and acidic residues" evidence="8">
    <location>
        <begin position="133"/>
        <end position="144"/>
    </location>
</feature>
<evidence type="ECO:0000256" key="4">
    <source>
        <dbReference type="ARBA" id="ARBA00022475"/>
    </source>
</evidence>
<proteinExistence type="inferred from homology"/>
<dbReference type="PANTHER" id="PTHR34702">
    <property type="entry name" value="NA(+)/H(+) ANTIPORTER SUBUNIT F1"/>
    <property type="match status" value="1"/>
</dbReference>
<evidence type="ECO:0000256" key="2">
    <source>
        <dbReference type="ARBA" id="ARBA00009212"/>
    </source>
</evidence>
<keyword evidence="11" id="KW-1185">Reference proteome</keyword>
<feature type="transmembrane region" description="Helical" evidence="9">
    <location>
        <begin position="75"/>
        <end position="97"/>
    </location>
</feature>
<dbReference type="InterPro" id="IPR007208">
    <property type="entry name" value="MrpF/PhaF-like"/>
</dbReference>
<evidence type="ECO:0000256" key="6">
    <source>
        <dbReference type="ARBA" id="ARBA00022989"/>
    </source>
</evidence>
<keyword evidence="7 9" id="KW-0472">Membrane</keyword>
<accession>A0ABN2WP24</accession>
<dbReference type="Proteomes" id="UP001500984">
    <property type="component" value="Unassembled WGS sequence"/>
</dbReference>
<keyword evidence="3" id="KW-0813">Transport</keyword>
<evidence type="ECO:0000313" key="11">
    <source>
        <dbReference type="Proteomes" id="UP001500984"/>
    </source>
</evidence>
<evidence type="ECO:0000256" key="9">
    <source>
        <dbReference type="SAM" id="Phobius"/>
    </source>
</evidence>
<name>A0ABN2WP24_9MICO</name>
<keyword evidence="4" id="KW-1003">Cell membrane</keyword>
<dbReference type="PANTHER" id="PTHR34702:SF1">
    <property type="entry name" value="NA(+)_H(+) ANTIPORTER SUBUNIT F"/>
    <property type="match status" value="1"/>
</dbReference>
<evidence type="ECO:0000313" key="10">
    <source>
        <dbReference type="EMBL" id="GAA2096207.1"/>
    </source>
</evidence>
<evidence type="ECO:0000256" key="8">
    <source>
        <dbReference type="SAM" id="MobiDB-lite"/>
    </source>
</evidence>
<keyword evidence="5 9" id="KW-0812">Transmembrane</keyword>
<evidence type="ECO:0000256" key="3">
    <source>
        <dbReference type="ARBA" id="ARBA00022448"/>
    </source>
</evidence>
<feature type="transmembrane region" description="Helical" evidence="9">
    <location>
        <begin position="49"/>
        <end position="69"/>
    </location>
</feature>
<dbReference type="RefSeq" id="WP_291795930.1">
    <property type="nucleotide sequence ID" value="NZ_BAAAPZ010000006.1"/>
</dbReference>
<comment type="similarity">
    <text evidence="2">Belongs to the CPA3 antiporters (TC 2.A.63) subunit F family.</text>
</comment>
<protein>
    <recommendedName>
        <fullName evidence="12">Multisubunit Na+/H+ antiporter, MnhF subunit</fullName>
    </recommendedName>
</protein>
<organism evidence="10 11">
    <name type="scientific">Brevibacterium salitolerans</name>
    <dbReference type="NCBI Taxonomy" id="1403566"/>
    <lineage>
        <taxon>Bacteria</taxon>
        <taxon>Bacillati</taxon>
        <taxon>Actinomycetota</taxon>
        <taxon>Actinomycetes</taxon>
        <taxon>Micrococcales</taxon>
        <taxon>Brevibacteriaceae</taxon>
        <taxon>Brevibacterium</taxon>
    </lineage>
</organism>
<feature type="region of interest" description="Disordered" evidence="8">
    <location>
        <begin position="98"/>
        <end position="200"/>
    </location>
</feature>
<evidence type="ECO:0000256" key="1">
    <source>
        <dbReference type="ARBA" id="ARBA00004651"/>
    </source>
</evidence>
<dbReference type="EMBL" id="BAAAPZ010000006">
    <property type="protein sequence ID" value="GAA2096207.1"/>
    <property type="molecule type" value="Genomic_DNA"/>
</dbReference>
<gene>
    <name evidence="10" type="ORF">GCM10009823_16190</name>
</gene>
<evidence type="ECO:0000256" key="7">
    <source>
        <dbReference type="ARBA" id="ARBA00023136"/>
    </source>
</evidence>
<sequence>MTTAFGNLAGDYSSGTLVLVSAAVGMLFFAAAVLSVVRIIKGPSILDRMIATDVLLATIMCGLGGFAAVSGRTDVLPVMLVIAMFGFVGSVSVSRYVSRSDMRTTPRTRRARRRDTGSQALRASGALPQVKDAATREDEIRHAETGQAGAEVQASGLGELAGRPDAGARANDPGTAAEREPQEGSAPREGSAAEGNGERA</sequence>
<dbReference type="Pfam" id="PF04066">
    <property type="entry name" value="MrpF_PhaF"/>
    <property type="match status" value="1"/>
</dbReference>
<comment type="caution">
    <text evidence="10">The sequence shown here is derived from an EMBL/GenBank/DDBJ whole genome shotgun (WGS) entry which is preliminary data.</text>
</comment>
<reference evidence="10 11" key="1">
    <citation type="journal article" date="2019" name="Int. J. Syst. Evol. Microbiol.">
        <title>The Global Catalogue of Microorganisms (GCM) 10K type strain sequencing project: providing services to taxonomists for standard genome sequencing and annotation.</title>
        <authorList>
            <consortium name="The Broad Institute Genomics Platform"/>
            <consortium name="The Broad Institute Genome Sequencing Center for Infectious Disease"/>
            <person name="Wu L."/>
            <person name="Ma J."/>
        </authorList>
    </citation>
    <scope>NUCLEOTIDE SEQUENCE [LARGE SCALE GENOMIC DNA]</scope>
    <source>
        <strain evidence="10 11">JCM 15900</strain>
    </source>
</reference>
<comment type="subcellular location">
    <subcellularLocation>
        <location evidence="1">Cell membrane</location>
        <topology evidence="1">Multi-pass membrane protein</topology>
    </subcellularLocation>
</comment>